<proteinExistence type="inferred from homology"/>
<dbReference type="InterPro" id="IPR036259">
    <property type="entry name" value="MFS_trans_sf"/>
</dbReference>
<sequence length="191" mass="21409">MLNPVSLTSEKGNNSDEKCSSISDSEKGEFEKEEHTMARSWSEMMRIWPYHTFLIVIMEFSMMLTALNNVFNLYYINVLGFHPDTTVVILNFTGILSGCCRLIGSAISDGYLGKFRAIFFGSCIFVIGKIALTTSSFFPPGFPHPWLDFACVLIVIIGTSAMSPSIAPFAGDQFDPHQERMVIRINQKNQN</sequence>
<evidence type="ECO:0000313" key="9">
    <source>
        <dbReference type="Proteomes" id="UP000887563"/>
    </source>
</evidence>
<feature type="transmembrane region" description="Helical" evidence="8">
    <location>
        <begin position="115"/>
        <end position="134"/>
    </location>
</feature>
<dbReference type="WBParaSite" id="Minc3s07850g41606">
    <property type="protein sequence ID" value="Minc3s07850g41606"/>
    <property type="gene ID" value="Minc3s07850g41606"/>
</dbReference>
<dbReference type="GO" id="GO:0016020">
    <property type="term" value="C:membrane"/>
    <property type="evidence" value="ECO:0007669"/>
    <property type="project" value="UniProtKB-SubCell"/>
</dbReference>
<feature type="transmembrane region" description="Helical" evidence="8">
    <location>
        <begin position="47"/>
        <end position="67"/>
    </location>
</feature>
<dbReference type="PROSITE" id="PS01022">
    <property type="entry name" value="PTR2_1"/>
    <property type="match status" value="1"/>
</dbReference>
<dbReference type="Proteomes" id="UP000887563">
    <property type="component" value="Unplaced"/>
</dbReference>
<comment type="subcellular location">
    <subcellularLocation>
        <location evidence="1">Membrane</location>
        <topology evidence="1">Multi-pass membrane protein</topology>
    </subcellularLocation>
</comment>
<dbReference type="AlphaFoldDB" id="A0A914NUP2"/>
<evidence type="ECO:0000313" key="10">
    <source>
        <dbReference type="WBParaSite" id="Minc3s07850g41606"/>
    </source>
</evidence>
<evidence type="ECO:0000256" key="4">
    <source>
        <dbReference type="ARBA" id="ARBA00022856"/>
    </source>
</evidence>
<evidence type="ECO:0000256" key="1">
    <source>
        <dbReference type="ARBA" id="ARBA00004141"/>
    </source>
</evidence>
<evidence type="ECO:0000256" key="3">
    <source>
        <dbReference type="ARBA" id="ARBA00022692"/>
    </source>
</evidence>
<keyword evidence="6 8" id="KW-0472">Membrane</keyword>
<evidence type="ECO:0000256" key="7">
    <source>
        <dbReference type="SAM" id="MobiDB-lite"/>
    </source>
</evidence>
<keyword evidence="5 8" id="KW-1133">Transmembrane helix</keyword>
<dbReference type="InterPro" id="IPR000109">
    <property type="entry name" value="POT_fam"/>
</dbReference>
<dbReference type="PANTHER" id="PTHR11654">
    <property type="entry name" value="OLIGOPEPTIDE TRANSPORTER-RELATED"/>
    <property type="match status" value="1"/>
</dbReference>
<evidence type="ECO:0000256" key="8">
    <source>
        <dbReference type="SAM" id="Phobius"/>
    </source>
</evidence>
<evidence type="ECO:0000256" key="2">
    <source>
        <dbReference type="ARBA" id="ARBA00005982"/>
    </source>
</evidence>
<feature type="region of interest" description="Disordered" evidence="7">
    <location>
        <begin position="1"/>
        <end position="31"/>
    </location>
</feature>
<feature type="compositionally biased region" description="Basic and acidic residues" evidence="7">
    <location>
        <begin position="13"/>
        <end position="31"/>
    </location>
</feature>
<organism evidence="9 10">
    <name type="scientific">Meloidogyne incognita</name>
    <name type="common">Southern root-knot nematode worm</name>
    <name type="synonym">Oxyuris incognita</name>
    <dbReference type="NCBI Taxonomy" id="6306"/>
    <lineage>
        <taxon>Eukaryota</taxon>
        <taxon>Metazoa</taxon>
        <taxon>Ecdysozoa</taxon>
        <taxon>Nematoda</taxon>
        <taxon>Chromadorea</taxon>
        <taxon>Rhabditida</taxon>
        <taxon>Tylenchina</taxon>
        <taxon>Tylenchomorpha</taxon>
        <taxon>Tylenchoidea</taxon>
        <taxon>Meloidogynidae</taxon>
        <taxon>Meloidogyninae</taxon>
        <taxon>Meloidogyne</taxon>
        <taxon>Meloidogyne incognita group</taxon>
    </lineage>
</organism>
<feature type="transmembrane region" description="Helical" evidence="8">
    <location>
        <begin position="146"/>
        <end position="171"/>
    </location>
</feature>
<dbReference type="Gene3D" id="1.20.1250.20">
    <property type="entry name" value="MFS general substrate transporter like domains"/>
    <property type="match status" value="1"/>
</dbReference>
<evidence type="ECO:0000256" key="6">
    <source>
        <dbReference type="ARBA" id="ARBA00023136"/>
    </source>
</evidence>
<accession>A0A914NUP2</accession>
<dbReference type="Pfam" id="PF00854">
    <property type="entry name" value="PTR2"/>
    <property type="match status" value="1"/>
</dbReference>
<feature type="transmembrane region" description="Helical" evidence="8">
    <location>
        <begin position="87"/>
        <end position="103"/>
    </location>
</feature>
<keyword evidence="9" id="KW-1185">Reference proteome</keyword>
<keyword evidence="4" id="KW-0571">Peptide transport</keyword>
<comment type="similarity">
    <text evidence="2">Belongs to the major facilitator superfamily. Proton-dependent oligopeptide transporter (POT/PTR) (TC 2.A.17) family.</text>
</comment>
<dbReference type="GO" id="GO:0006857">
    <property type="term" value="P:oligopeptide transport"/>
    <property type="evidence" value="ECO:0007669"/>
    <property type="project" value="InterPro"/>
</dbReference>
<dbReference type="GO" id="GO:0022857">
    <property type="term" value="F:transmembrane transporter activity"/>
    <property type="evidence" value="ECO:0007669"/>
    <property type="project" value="InterPro"/>
</dbReference>
<keyword evidence="3 8" id="KW-0812">Transmembrane</keyword>
<dbReference type="SUPFAM" id="SSF103473">
    <property type="entry name" value="MFS general substrate transporter"/>
    <property type="match status" value="1"/>
</dbReference>
<keyword evidence="4" id="KW-0813">Transport</keyword>
<reference evidence="10" key="1">
    <citation type="submission" date="2022-11" db="UniProtKB">
        <authorList>
            <consortium name="WormBaseParasite"/>
        </authorList>
    </citation>
    <scope>IDENTIFICATION</scope>
</reference>
<feature type="compositionally biased region" description="Polar residues" evidence="7">
    <location>
        <begin position="1"/>
        <end position="12"/>
    </location>
</feature>
<protein>
    <submittedName>
        <fullName evidence="10">Uncharacterized protein</fullName>
    </submittedName>
</protein>
<keyword evidence="4" id="KW-0653">Protein transport</keyword>
<dbReference type="InterPro" id="IPR018456">
    <property type="entry name" value="PTR2_symporter_CS"/>
</dbReference>
<name>A0A914NUP2_MELIC</name>
<evidence type="ECO:0000256" key="5">
    <source>
        <dbReference type="ARBA" id="ARBA00022989"/>
    </source>
</evidence>